<dbReference type="EMBL" id="GG663741">
    <property type="protein sequence ID" value="EEH55846.1"/>
    <property type="molecule type" value="Genomic_DNA"/>
</dbReference>
<gene>
    <name evidence="1" type="ORF">MICPUCDRAFT_65598</name>
</gene>
<dbReference type="GeneID" id="9685333"/>
<evidence type="ECO:0000313" key="1">
    <source>
        <dbReference type="EMBL" id="EEH55846.1"/>
    </source>
</evidence>
<organism evidence="2">
    <name type="scientific">Micromonas pusilla (strain CCMP1545)</name>
    <name type="common">Picoplanktonic green alga</name>
    <dbReference type="NCBI Taxonomy" id="564608"/>
    <lineage>
        <taxon>Eukaryota</taxon>
        <taxon>Viridiplantae</taxon>
        <taxon>Chlorophyta</taxon>
        <taxon>Mamiellophyceae</taxon>
        <taxon>Mamiellales</taxon>
        <taxon>Mamiellaceae</taxon>
        <taxon>Micromonas</taxon>
    </lineage>
</organism>
<accession>C1MWB2</accession>
<keyword evidence="2" id="KW-1185">Reference proteome</keyword>
<dbReference type="RefSeq" id="XP_003059894.1">
    <property type="nucleotide sequence ID" value="XM_003059848.1"/>
</dbReference>
<protein>
    <submittedName>
        <fullName evidence="1">Predicted protein</fullName>
    </submittedName>
</protein>
<proteinExistence type="predicted"/>
<dbReference type="KEGG" id="mpp:MICPUCDRAFT_65598"/>
<dbReference type="AlphaFoldDB" id="C1MWB2"/>
<reference evidence="1 2" key="1">
    <citation type="journal article" date="2009" name="Science">
        <title>Green evolution and dynamic adaptations revealed by genomes of the marine picoeukaryotes Micromonas.</title>
        <authorList>
            <person name="Worden A.Z."/>
            <person name="Lee J.H."/>
            <person name="Mock T."/>
            <person name="Rouze P."/>
            <person name="Simmons M.P."/>
            <person name="Aerts A.L."/>
            <person name="Allen A.E."/>
            <person name="Cuvelier M.L."/>
            <person name="Derelle E."/>
            <person name="Everett M.V."/>
            <person name="Foulon E."/>
            <person name="Grimwood J."/>
            <person name="Gundlach H."/>
            <person name="Henrissat B."/>
            <person name="Napoli C."/>
            <person name="McDonald S.M."/>
            <person name="Parker M.S."/>
            <person name="Rombauts S."/>
            <person name="Salamov A."/>
            <person name="Von Dassow P."/>
            <person name="Badger J.H."/>
            <person name="Coutinho P.M."/>
            <person name="Demir E."/>
            <person name="Dubchak I."/>
            <person name="Gentemann C."/>
            <person name="Eikrem W."/>
            <person name="Gready J.E."/>
            <person name="John U."/>
            <person name="Lanier W."/>
            <person name="Lindquist E.A."/>
            <person name="Lucas S."/>
            <person name="Mayer K.F."/>
            <person name="Moreau H."/>
            <person name="Not F."/>
            <person name="Otillar R."/>
            <person name="Panaud O."/>
            <person name="Pangilinan J."/>
            <person name="Paulsen I."/>
            <person name="Piegu B."/>
            <person name="Poliakov A."/>
            <person name="Robbens S."/>
            <person name="Schmutz J."/>
            <person name="Toulza E."/>
            <person name="Wyss T."/>
            <person name="Zelensky A."/>
            <person name="Zhou K."/>
            <person name="Armbrust E.V."/>
            <person name="Bhattacharya D."/>
            <person name="Goodenough U.W."/>
            <person name="Van de Peer Y."/>
            <person name="Grigoriev I.V."/>
        </authorList>
    </citation>
    <scope>NUCLEOTIDE SEQUENCE [LARGE SCALE GENOMIC DNA]</scope>
    <source>
        <strain evidence="1 2">CCMP1545</strain>
    </source>
</reference>
<evidence type="ECO:0000313" key="2">
    <source>
        <dbReference type="Proteomes" id="UP000001876"/>
    </source>
</evidence>
<sequence length="511" mass="52600">MILSPNLRNPPTMLFAKVLGGGAIDARFFFASAAAFIARICSFSSSIAASLTLSISRISSASCDANTLCRRAFSSTLAADARSASTSLASARFASSSASSAAASTRDSRAARDHASSRRRRAFFSRSAMAISATSRAIAASRAAVSSLFASCVVYATLYARCSFLSERARASAFCRTSAARSRDVAAISAAASRRVNCAVAAFAANAVRCAVISASFSARYARILFTTAAFTTPSCVLATSRLEAASSIDSKNARRASSAFIFAFSRSSFVSSVRAFATARVIFVCSATSIMSSATRIASVCAVSASSYATRTCSKLTPSTPVDDDLARSNRAAACMGEAIGQSNVLAVKREREARVKSDDGKKVVLKERRAPRERGRMGSSLTSASVACVASKERAASFAASIAVSHSTTEAACARTASSCARCASSMASSARSHRRVAAVMASVATRFSRDAIPDRSPPSASLHTSSSYAPCVSASALTAASATARASSASARAVASGASVCFRSAMAS</sequence>
<name>C1MWB2_MICPC</name>
<dbReference type="Proteomes" id="UP000001876">
    <property type="component" value="Unassembled WGS sequence"/>
</dbReference>